<feature type="compositionally biased region" description="Gly residues" evidence="1">
    <location>
        <begin position="1"/>
        <end position="11"/>
    </location>
</feature>
<name>I1PAY0_ORYGL</name>
<dbReference type="AlphaFoldDB" id="I1PAY0"/>
<feature type="region of interest" description="Disordered" evidence="1">
    <location>
        <begin position="1"/>
        <end position="70"/>
    </location>
</feature>
<reference evidence="2" key="1">
    <citation type="submission" date="2015-06" db="UniProtKB">
        <authorList>
            <consortium name="EnsemblPlants"/>
        </authorList>
    </citation>
    <scope>IDENTIFICATION</scope>
</reference>
<accession>I1PAY0</accession>
<dbReference type="Proteomes" id="UP000007306">
    <property type="component" value="Chromosome 3"/>
</dbReference>
<protein>
    <recommendedName>
        <fullName evidence="4">DUF834 domain-containing protein</fullName>
    </recommendedName>
</protein>
<keyword evidence="3" id="KW-1185">Reference proteome</keyword>
<evidence type="ECO:0000313" key="3">
    <source>
        <dbReference type="Proteomes" id="UP000007306"/>
    </source>
</evidence>
<feature type="compositionally biased region" description="Low complexity" evidence="1">
    <location>
        <begin position="57"/>
        <end position="70"/>
    </location>
</feature>
<evidence type="ECO:0000256" key="1">
    <source>
        <dbReference type="SAM" id="MobiDB-lite"/>
    </source>
</evidence>
<sequence>MRRLGVGGSGAGWWRLTGPHGASDGGVKEGVSGARGPRAQAVVTSGGGVGAGRRDASSAVEESVVGVERP</sequence>
<reference evidence="2 3" key="2">
    <citation type="submission" date="2018-04" db="EMBL/GenBank/DDBJ databases">
        <title>OglaRS2 (Oryza glaberrima Reference Sequence Version 2).</title>
        <authorList>
            <person name="Zhang J."/>
            <person name="Kudrna D."/>
            <person name="Lee S."/>
            <person name="Talag J."/>
            <person name="Rajasekar S."/>
            <person name="Wing R.A."/>
        </authorList>
    </citation>
    <scope>NUCLEOTIDE SEQUENCE [LARGE SCALE GENOMIC DNA]</scope>
    <source>
        <strain evidence="2 3">cv. IRGC 96717</strain>
    </source>
</reference>
<evidence type="ECO:0000313" key="2">
    <source>
        <dbReference type="EnsemblPlants" id="ORGLA03G0152600.1"/>
    </source>
</evidence>
<evidence type="ECO:0008006" key="4">
    <source>
        <dbReference type="Google" id="ProtNLM"/>
    </source>
</evidence>
<dbReference type="EnsemblPlants" id="ORGLA03G0152600.1">
    <property type="protein sequence ID" value="ORGLA03G0152600.1"/>
    <property type="gene ID" value="ORGLA03G0152600"/>
</dbReference>
<proteinExistence type="predicted"/>
<dbReference type="HOGENOM" id="CLU_2761934_0_0_1"/>
<dbReference type="Gramene" id="ORGLA03G0152600.1">
    <property type="protein sequence ID" value="ORGLA03G0152600.1"/>
    <property type="gene ID" value="ORGLA03G0152600"/>
</dbReference>
<organism evidence="2 3">
    <name type="scientific">Oryza glaberrima</name>
    <name type="common">African rice</name>
    <dbReference type="NCBI Taxonomy" id="4538"/>
    <lineage>
        <taxon>Eukaryota</taxon>
        <taxon>Viridiplantae</taxon>
        <taxon>Streptophyta</taxon>
        <taxon>Embryophyta</taxon>
        <taxon>Tracheophyta</taxon>
        <taxon>Spermatophyta</taxon>
        <taxon>Magnoliopsida</taxon>
        <taxon>Liliopsida</taxon>
        <taxon>Poales</taxon>
        <taxon>Poaceae</taxon>
        <taxon>BOP clade</taxon>
        <taxon>Oryzoideae</taxon>
        <taxon>Oryzeae</taxon>
        <taxon>Oryzinae</taxon>
        <taxon>Oryza</taxon>
    </lineage>
</organism>